<accession>A0A8C5Q0D7</accession>
<keyword evidence="3" id="KW-1185">Reference proteome</keyword>
<reference evidence="2" key="1">
    <citation type="submission" date="2025-08" db="UniProtKB">
        <authorList>
            <consortium name="Ensembl"/>
        </authorList>
    </citation>
    <scope>IDENTIFICATION</scope>
</reference>
<feature type="compositionally biased region" description="Basic and acidic residues" evidence="1">
    <location>
        <begin position="323"/>
        <end position="343"/>
    </location>
</feature>
<dbReference type="Ensembl" id="ENSLLET00000031243.1">
    <property type="protein sequence ID" value="ENSLLEP00000030081.1"/>
    <property type="gene ID" value="ENSLLEG00000019079.1"/>
</dbReference>
<sequence>MRYLGVWLPLGLSRLFEVNFPSLWTVIMQDLEEWLPMKISWFGRIGILKMNALPRLLYLFNMVPVALPPTFLKDVRQTFARFVWNRTRSRVRLTTPMLPKTAGGVQREGWRSQTSAITLSPHTYKGLWNGRREAGGALWLDLEDGFLDTPPTGLELFNHHQLTHYLRSLPGSQRELTPFEKLCTSSTPLSHGISVISSVLRGAMSPEPPLHEPKWDNQLDLVLRRTGQRRMPWCTEAHAKLNSRNKLTSRFPSGTAHHCCSSERASALPLTVGAVVQRLEIISPTARSATPYEPDSLAIVRHGDFAPRGAGNPTTLPFDDGEYVSRKRASDREATKAVDDKKLKPTGRSLLPVYSDSESEEPEHGEDVKAIEIHAPDDSDLMVEEEPYVPKRNSTAVIIRDPQGHPMFDPVQVTNPRSTAWSPQPHVEKWVDAHLRLPMDRETRANLRAECPRPTTAGKTCITLEVDLDFQKYITTKGWSPKRGIDHAFRECEDKVLDVAAPLVHLFDVAEETRLQGANMDSGMVVEWVQRSLCLLGAANTALAAERRKSILLKMDPQLTTMASKDMGSEAQGLLFGEAFIKNLGKYAGTFTNLEKVETSIKKVFGPKRVFGRAGNYRARAAGRAGPSRNPKGPAQPSPGAQDSGPVGPSYQSRAGCWHGRGYRGRGSNYPRRPSGKPANLDYR</sequence>
<evidence type="ECO:0000313" key="3">
    <source>
        <dbReference type="Proteomes" id="UP000694569"/>
    </source>
</evidence>
<dbReference type="Proteomes" id="UP000694569">
    <property type="component" value="Unplaced"/>
</dbReference>
<proteinExistence type="predicted"/>
<dbReference type="GeneTree" id="ENSGT01050000247854"/>
<feature type="region of interest" description="Disordered" evidence="1">
    <location>
        <begin position="620"/>
        <end position="684"/>
    </location>
</feature>
<name>A0A8C5Q0D7_9ANUR</name>
<reference evidence="2" key="2">
    <citation type="submission" date="2025-09" db="UniProtKB">
        <authorList>
            <consortium name="Ensembl"/>
        </authorList>
    </citation>
    <scope>IDENTIFICATION</scope>
</reference>
<protein>
    <recommendedName>
        <fullName evidence="4">Reverse transcriptase domain-containing protein</fullName>
    </recommendedName>
</protein>
<dbReference type="PANTHER" id="PTHR31635:SF196">
    <property type="entry name" value="REVERSE TRANSCRIPTASE DOMAIN-CONTAINING PROTEIN-RELATED"/>
    <property type="match status" value="1"/>
</dbReference>
<dbReference type="AlphaFoldDB" id="A0A8C5Q0D7"/>
<organism evidence="2 3">
    <name type="scientific">Leptobrachium leishanense</name>
    <name type="common">Leishan spiny toad</name>
    <dbReference type="NCBI Taxonomy" id="445787"/>
    <lineage>
        <taxon>Eukaryota</taxon>
        <taxon>Metazoa</taxon>
        <taxon>Chordata</taxon>
        <taxon>Craniata</taxon>
        <taxon>Vertebrata</taxon>
        <taxon>Euteleostomi</taxon>
        <taxon>Amphibia</taxon>
        <taxon>Batrachia</taxon>
        <taxon>Anura</taxon>
        <taxon>Pelobatoidea</taxon>
        <taxon>Megophryidae</taxon>
        <taxon>Leptobrachium</taxon>
    </lineage>
</organism>
<evidence type="ECO:0008006" key="4">
    <source>
        <dbReference type="Google" id="ProtNLM"/>
    </source>
</evidence>
<evidence type="ECO:0000256" key="1">
    <source>
        <dbReference type="SAM" id="MobiDB-lite"/>
    </source>
</evidence>
<evidence type="ECO:0000313" key="2">
    <source>
        <dbReference type="Ensembl" id="ENSLLEP00000030081.1"/>
    </source>
</evidence>
<dbReference type="PANTHER" id="PTHR31635">
    <property type="entry name" value="REVERSE TRANSCRIPTASE DOMAIN-CONTAINING PROTEIN-RELATED"/>
    <property type="match status" value="1"/>
</dbReference>
<dbReference type="OrthoDB" id="9908269at2759"/>
<feature type="region of interest" description="Disordered" evidence="1">
    <location>
        <begin position="307"/>
        <end position="366"/>
    </location>
</feature>